<proteinExistence type="predicted"/>
<dbReference type="EMBL" id="JACHXW010000015">
    <property type="protein sequence ID" value="MBB3154257.1"/>
    <property type="molecule type" value="Genomic_DNA"/>
</dbReference>
<name>A0A7W5GCQ7_9BACL</name>
<sequence>MQDIFMVVTLLVAFGLFYGFAAWCDGVTRQAGGERE</sequence>
<comment type="caution">
    <text evidence="1">The sequence shown here is derived from an EMBL/GenBank/DDBJ whole genome shotgun (WGS) entry which is preliminary data.</text>
</comment>
<dbReference type="AlphaFoldDB" id="A0A7W5GCQ7"/>
<protein>
    <submittedName>
        <fullName evidence="1">Uncharacterized protein</fullName>
    </submittedName>
</protein>
<dbReference type="Proteomes" id="UP000518605">
    <property type="component" value="Unassembled WGS sequence"/>
</dbReference>
<evidence type="ECO:0000313" key="2">
    <source>
        <dbReference type="Proteomes" id="UP000518605"/>
    </source>
</evidence>
<gene>
    <name evidence="1" type="ORF">FHS16_004339</name>
</gene>
<evidence type="ECO:0000313" key="1">
    <source>
        <dbReference type="EMBL" id="MBB3154257.1"/>
    </source>
</evidence>
<accession>A0A7W5GCQ7</accession>
<keyword evidence="2" id="KW-1185">Reference proteome</keyword>
<organism evidence="1 2">
    <name type="scientific">Paenibacillus endophyticus</name>
    <dbReference type="NCBI Taxonomy" id="1294268"/>
    <lineage>
        <taxon>Bacteria</taxon>
        <taxon>Bacillati</taxon>
        <taxon>Bacillota</taxon>
        <taxon>Bacilli</taxon>
        <taxon>Bacillales</taxon>
        <taxon>Paenibacillaceae</taxon>
        <taxon>Paenibacillus</taxon>
    </lineage>
</organism>
<reference evidence="1 2" key="1">
    <citation type="submission" date="2020-08" db="EMBL/GenBank/DDBJ databases">
        <title>Genomic Encyclopedia of Type Strains, Phase III (KMG-III): the genomes of soil and plant-associated and newly described type strains.</title>
        <authorList>
            <person name="Whitman W."/>
        </authorList>
    </citation>
    <scope>NUCLEOTIDE SEQUENCE [LARGE SCALE GENOMIC DNA]</scope>
    <source>
        <strain evidence="1 2">CECT 8234</strain>
    </source>
</reference>